<dbReference type="OrthoDB" id="956460at2"/>
<dbReference type="PROSITE" id="PS51257">
    <property type="entry name" value="PROKAR_LIPOPROTEIN"/>
    <property type="match status" value="1"/>
</dbReference>
<keyword evidence="3" id="KW-1185">Reference proteome</keyword>
<reference key="2">
    <citation type="submission" date="2011-04" db="EMBL/GenBank/DDBJ databases">
        <title>Complete sequence of chromosome of Haliscomenobacter hydrossis DSM 1100.</title>
        <authorList>
            <consortium name="US DOE Joint Genome Institute (JGI-PGF)"/>
            <person name="Lucas S."/>
            <person name="Han J."/>
            <person name="Lapidus A."/>
            <person name="Bruce D."/>
            <person name="Goodwin L."/>
            <person name="Pitluck S."/>
            <person name="Peters L."/>
            <person name="Kyrpides N."/>
            <person name="Mavromatis K."/>
            <person name="Ivanova N."/>
            <person name="Ovchinnikova G."/>
            <person name="Pagani I."/>
            <person name="Daligault H."/>
            <person name="Detter J.C."/>
            <person name="Han C."/>
            <person name="Land M."/>
            <person name="Hauser L."/>
            <person name="Markowitz V."/>
            <person name="Cheng J.-F."/>
            <person name="Hugenholtz P."/>
            <person name="Woyke T."/>
            <person name="Wu D."/>
            <person name="Verbarg S."/>
            <person name="Frueling A."/>
            <person name="Brambilla E."/>
            <person name="Klenk H.-P."/>
            <person name="Eisen J.A."/>
        </authorList>
    </citation>
    <scope>NUCLEOTIDE SEQUENCE</scope>
    <source>
        <strain>DSM 1100</strain>
    </source>
</reference>
<evidence type="ECO:0000256" key="1">
    <source>
        <dbReference type="SAM" id="SignalP"/>
    </source>
</evidence>
<evidence type="ECO:0008006" key="4">
    <source>
        <dbReference type="Google" id="ProtNLM"/>
    </source>
</evidence>
<accession>F4L6U2</accession>
<organism evidence="2 3">
    <name type="scientific">Haliscomenobacter hydrossis (strain ATCC 27775 / DSM 1100 / LMG 10767 / O)</name>
    <dbReference type="NCBI Taxonomy" id="760192"/>
    <lineage>
        <taxon>Bacteria</taxon>
        <taxon>Pseudomonadati</taxon>
        <taxon>Bacteroidota</taxon>
        <taxon>Saprospiria</taxon>
        <taxon>Saprospirales</taxon>
        <taxon>Haliscomenobacteraceae</taxon>
        <taxon>Haliscomenobacter</taxon>
    </lineage>
</organism>
<name>F4L6U2_HALH1</name>
<sequence length="152" mass="16674">MFRSLSFFVLALAVLACQPKAKPAPEEETSDETAAFEGTNCYIFAEGQDTTFLTLTIQGTEVTGYFAWEPWQKDGARGDLSGTLEGNKIVADWDYVIEGSEQSEEKVFVLEEDKVGEMTGELTEGEGGQLVLKDPANAKVGNYLSRVECKNQ</sequence>
<dbReference type="STRING" id="760192.Halhy_3060"/>
<feature type="chain" id="PRO_5003312607" description="Lipoprotein" evidence="1">
    <location>
        <begin position="22"/>
        <end position="152"/>
    </location>
</feature>
<reference evidence="2 3" key="1">
    <citation type="journal article" date="2011" name="Stand. Genomic Sci.">
        <title>Complete genome sequence of Haliscomenobacter hydrossis type strain (O).</title>
        <authorList>
            <consortium name="US DOE Joint Genome Institute (JGI-PGF)"/>
            <person name="Daligault H."/>
            <person name="Lapidus A."/>
            <person name="Zeytun A."/>
            <person name="Nolan M."/>
            <person name="Lucas S."/>
            <person name="Del Rio T.G."/>
            <person name="Tice H."/>
            <person name="Cheng J.F."/>
            <person name="Tapia R."/>
            <person name="Han C."/>
            <person name="Goodwin L."/>
            <person name="Pitluck S."/>
            <person name="Liolios K."/>
            <person name="Pagani I."/>
            <person name="Ivanova N."/>
            <person name="Huntemann M."/>
            <person name="Mavromatis K."/>
            <person name="Mikhailova N."/>
            <person name="Pati A."/>
            <person name="Chen A."/>
            <person name="Palaniappan K."/>
            <person name="Land M."/>
            <person name="Hauser L."/>
            <person name="Brambilla E.M."/>
            <person name="Rohde M."/>
            <person name="Verbarg S."/>
            <person name="Goker M."/>
            <person name="Bristow J."/>
            <person name="Eisen J.A."/>
            <person name="Markowitz V."/>
            <person name="Hugenholtz P."/>
            <person name="Kyrpides N.C."/>
            <person name="Klenk H.P."/>
            <person name="Woyke T."/>
        </authorList>
    </citation>
    <scope>NUCLEOTIDE SEQUENCE [LARGE SCALE GENOMIC DNA]</scope>
    <source>
        <strain evidence="3">ATCC 27775 / DSM 1100 / LMG 10767 / O</strain>
    </source>
</reference>
<dbReference type="AlphaFoldDB" id="F4L6U2"/>
<dbReference type="HOGENOM" id="CLU_126586_0_0_10"/>
<keyword evidence="1" id="KW-0732">Signal</keyword>
<dbReference type="Proteomes" id="UP000008461">
    <property type="component" value="Chromosome"/>
</dbReference>
<evidence type="ECO:0000313" key="3">
    <source>
        <dbReference type="Proteomes" id="UP000008461"/>
    </source>
</evidence>
<proteinExistence type="predicted"/>
<dbReference type="EMBL" id="CP002691">
    <property type="protein sequence ID" value="AEE50923.1"/>
    <property type="molecule type" value="Genomic_DNA"/>
</dbReference>
<dbReference type="KEGG" id="hhy:Halhy_3060"/>
<gene>
    <name evidence="2" type="ordered locus">Halhy_3060</name>
</gene>
<feature type="signal peptide" evidence="1">
    <location>
        <begin position="1"/>
        <end position="21"/>
    </location>
</feature>
<protein>
    <recommendedName>
        <fullName evidence="4">Lipoprotein</fullName>
    </recommendedName>
</protein>
<evidence type="ECO:0000313" key="2">
    <source>
        <dbReference type="EMBL" id="AEE50923.1"/>
    </source>
</evidence>
<dbReference type="RefSeq" id="WP_013765466.1">
    <property type="nucleotide sequence ID" value="NC_015510.1"/>
</dbReference>